<proteinExistence type="inferred from homology"/>
<dbReference type="GO" id="GO:0016788">
    <property type="term" value="F:hydrolase activity, acting on ester bonds"/>
    <property type="evidence" value="ECO:0007669"/>
    <property type="project" value="UniProtKB-UniRule"/>
</dbReference>
<sequence>MRILGLDVGDRRIGVAVSDELGLTAQPVETYTRKGYGPDVRHFGELAERYGTRLFLCGLPRNMDGSVGGQAQRVREFATQLEAAGYTVRYQDERMTTVSAQRALLEADMRRDKRKQKVDMVAAVIILQAYLDAGGLTQSIQMKGEEEIMDDQERLNEVNEELEEEMEEDDIVELIDEDGQSVRFEHLMTLEHEGELYVMLTALEATPDTDEDEVFILRIEKDAQGEDCYVTVDDENILQAVFEKFVRLSEADEQE</sequence>
<feature type="domain" description="YqgF/RNase H-like" evidence="7">
    <location>
        <begin position="1"/>
        <end position="100"/>
    </location>
</feature>
<evidence type="ECO:0000256" key="6">
    <source>
        <dbReference type="SAM" id="Coils"/>
    </source>
</evidence>
<dbReference type="AlphaFoldDB" id="A0A9D0ZBA4"/>
<dbReference type="GO" id="GO:0000967">
    <property type="term" value="P:rRNA 5'-end processing"/>
    <property type="evidence" value="ECO:0007669"/>
    <property type="project" value="UniProtKB-UniRule"/>
</dbReference>
<dbReference type="SUPFAM" id="SSF53098">
    <property type="entry name" value="Ribonuclease H-like"/>
    <property type="match status" value="1"/>
</dbReference>
<evidence type="ECO:0000313" key="9">
    <source>
        <dbReference type="Proteomes" id="UP000886887"/>
    </source>
</evidence>
<evidence type="ECO:0000313" key="8">
    <source>
        <dbReference type="EMBL" id="HIQ72554.1"/>
    </source>
</evidence>
<evidence type="ECO:0000256" key="5">
    <source>
        <dbReference type="HAMAP-Rule" id="MF_00651"/>
    </source>
</evidence>
<comment type="subcellular location">
    <subcellularLocation>
        <location evidence="5">Cytoplasm</location>
    </subcellularLocation>
</comment>
<evidence type="ECO:0000256" key="3">
    <source>
        <dbReference type="ARBA" id="ARBA00022722"/>
    </source>
</evidence>
<keyword evidence="6" id="KW-0175">Coiled coil</keyword>
<evidence type="ECO:0000256" key="1">
    <source>
        <dbReference type="ARBA" id="ARBA00022490"/>
    </source>
</evidence>
<evidence type="ECO:0000256" key="4">
    <source>
        <dbReference type="ARBA" id="ARBA00022801"/>
    </source>
</evidence>
<organism evidence="8 9">
    <name type="scientific">Candidatus Onthenecus intestinigallinarum</name>
    <dbReference type="NCBI Taxonomy" id="2840875"/>
    <lineage>
        <taxon>Bacteria</taxon>
        <taxon>Bacillati</taxon>
        <taxon>Bacillota</taxon>
        <taxon>Clostridia</taxon>
        <taxon>Eubacteriales</taxon>
        <taxon>Candidatus Onthenecus</taxon>
    </lineage>
</organism>
<dbReference type="PANTHER" id="PTHR33317">
    <property type="entry name" value="POLYNUCLEOTIDYL TRANSFERASE, RIBONUCLEASE H-LIKE SUPERFAMILY PROTEIN"/>
    <property type="match status" value="1"/>
</dbReference>
<comment type="function">
    <text evidence="5">Could be a nuclease involved in processing of the 5'-end of pre-16S rRNA.</text>
</comment>
<dbReference type="Gene3D" id="3.30.420.140">
    <property type="entry name" value="YqgF/RNase H-like domain"/>
    <property type="match status" value="1"/>
</dbReference>
<dbReference type="HAMAP" id="MF_00651">
    <property type="entry name" value="Nuclease_YqgF"/>
    <property type="match status" value="1"/>
</dbReference>
<dbReference type="Pfam" id="PF06949">
    <property type="entry name" value="DUF1292"/>
    <property type="match status" value="1"/>
</dbReference>
<dbReference type="InterPro" id="IPR009711">
    <property type="entry name" value="UPF0473"/>
</dbReference>
<dbReference type="InterPro" id="IPR005227">
    <property type="entry name" value="YqgF"/>
</dbReference>
<dbReference type="Pfam" id="PF03652">
    <property type="entry name" value="RuvX"/>
    <property type="match status" value="1"/>
</dbReference>
<dbReference type="NCBIfam" id="TIGR00250">
    <property type="entry name" value="RNAse_H_YqgF"/>
    <property type="match status" value="1"/>
</dbReference>
<dbReference type="GO" id="GO:0005829">
    <property type="term" value="C:cytosol"/>
    <property type="evidence" value="ECO:0007669"/>
    <property type="project" value="TreeGrafter"/>
</dbReference>
<evidence type="ECO:0000259" key="7">
    <source>
        <dbReference type="SMART" id="SM00732"/>
    </source>
</evidence>
<gene>
    <name evidence="8" type="primary">ruvX</name>
    <name evidence="8" type="ORF">IAB73_10160</name>
</gene>
<dbReference type="SMART" id="SM00732">
    <property type="entry name" value="YqgFc"/>
    <property type="match status" value="1"/>
</dbReference>
<dbReference type="PANTHER" id="PTHR33317:SF4">
    <property type="entry name" value="POLYNUCLEOTIDYL TRANSFERASE, RIBONUCLEASE H-LIKE SUPERFAMILY PROTEIN"/>
    <property type="match status" value="1"/>
</dbReference>
<feature type="coiled-coil region" evidence="6">
    <location>
        <begin position="145"/>
        <end position="172"/>
    </location>
</feature>
<reference evidence="8" key="2">
    <citation type="journal article" date="2021" name="PeerJ">
        <title>Extensive microbial diversity within the chicken gut microbiome revealed by metagenomics and culture.</title>
        <authorList>
            <person name="Gilroy R."/>
            <person name="Ravi A."/>
            <person name="Getino M."/>
            <person name="Pursley I."/>
            <person name="Horton D.L."/>
            <person name="Alikhan N.F."/>
            <person name="Baker D."/>
            <person name="Gharbi K."/>
            <person name="Hall N."/>
            <person name="Watson M."/>
            <person name="Adriaenssens E.M."/>
            <person name="Foster-Nyarko E."/>
            <person name="Jarju S."/>
            <person name="Secka A."/>
            <person name="Antonio M."/>
            <person name="Oren A."/>
            <person name="Chaudhuri R.R."/>
            <person name="La Ragione R."/>
            <person name="Hildebrand F."/>
            <person name="Pallen M.J."/>
        </authorList>
    </citation>
    <scope>NUCLEOTIDE SEQUENCE</scope>
    <source>
        <strain evidence="8">ChiSxjej2B14-6234</strain>
    </source>
</reference>
<evidence type="ECO:0000256" key="2">
    <source>
        <dbReference type="ARBA" id="ARBA00022517"/>
    </source>
</evidence>
<comment type="similarity">
    <text evidence="5">Belongs to the YqgF HJR family.</text>
</comment>
<reference evidence="8" key="1">
    <citation type="submission" date="2020-10" db="EMBL/GenBank/DDBJ databases">
        <authorList>
            <person name="Gilroy R."/>
        </authorList>
    </citation>
    <scope>NUCLEOTIDE SEQUENCE</scope>
    <source>
        <strain evidence="8">ChiSxjej2B14-6234</strain>
    </source>
</reference>
<keyword evidence="2 5" id="KW-0690">Ribosome biogenesis</keyword>
<protein>
    <recommendedName>
        <fullName evidence="5">Putative pre-16S rRNA nuclease</fullName>
        <ecNumber evidence="5">3.1.-.-</ecNumber>
    </recommendedName>
</protein>
<dbReference type="InterPro" id="IPR037027">
    <property type="entry name" value="YqgF/RNaseH-like_dom_sf"/>
</dbReference>
<dbReference type="CDD" id="cd16964">
    <property type="entry name" value="YqgF"/>
    <property type="match status" value="1"/>
</dbReference>
<comment type="caution">
    <text evidence="8">The sequence shown here is derived from an EMBL/GenBank/DDBJ whole genome shotgun (WGS) entry which is preliminary data.</text>
</comment>
<name>A0A9D0ZBA4_9FIRM</name>
<keyword evidence="4 5" id="KW-0378">Hydrolase</keyword>
<dbReference type="EMBL" id="DVFJ01000036">
    <property type="protein sequence ID" value="HIQ72554.1"/>
    <property type="molecule type" value="Genomic_DNA"/>
</dbReference>
<keyword evidence="3 5" id="KW-0540">Nuclease</keyword>
<dbReference type="InterPro" id="IPR012337">
    <property type="entry name" value="RNaseH-like_sf"/>
</dbReference>
<dbReference type="InterPro" id="IPR006641">
    <property type="entry name" value="YqgF/RNaseH-like_dom"/>
</dbReference>
<dbReference type="GO" id="GO:0004518">
    <property type="term" value="F:nuclease activity"/>
    <property type="evidence" value="ECO:0007669"/>
    <property type="project" value="UniProtKB-KW"/>
</dbReference>
<accession>A0A9D0ZBA4</accession>
<keyword evidence="1 5" id="KW-0963">Cytoplasm</keyword>
<dbReference type="EC" id="3.1.-.-" evidence="5"/>
<dbReference type="Proteomes" id="UP000886887">
    <property type="component" value="Unassembled WGS sequence"/>
</dbReference>